<dbReference type="PROSITE" id="PS50090">
    <property type="entry name" value="MYB_LIKE"/>
    <property type="match status" value="1"/>
</dbReference>
<protein>
    <submittedName>
        <fullName evidence="9">Uncharacterized protein</fullName>
    </submittedName>
</protein>
<evidence type="ECO:0000259" key="7">
    <source>
        <dbReference type="PROSITE" id="PS51293"/>
    </source>
</evidence>
<dbReference type="NCBIfam" id="TIGR01557">
    <property type="entry name" value="myb_SHAQKYF"/>
    <property type="match status" value="1"/>
</dbReference>
<dbReference type="SMART" id="SM00717">
    <property type="entry name" value="SANT"/>
    <property type="match status" value="1"/>
</dbReference>
<feature type="domain" description="SANT" evidence="7">
    <location>
        <begin position="31"/>
        <end position="82"/>
    </location>
</feature>
<name>A0A6T6S7G2_9EUKA</name>
<dbReference type="InterPro" id="IPR017884">
    <property type="entry name" value="SANT_dom"/>
</dbReference>
<organism evidence="9">
    <name type="scientific">Amorphochlora amoebiformis</name>
    <dbReference type="NCBI Taxonomy" id="1561963"/>
    <lineage>
        <taxon>Eukaryota</taxon>
        <taxon>Sar</taxon>
        <taxon>Rhizaria</taxon>
        <taxon>Cercozoa</taxon>
        <taxon>Chlorarachniophyceae</taxon>
        <taxon>Amorphochlora</taxon>
    </lineage>
</organism>
<sequence length="193" mass="22063">MDTAGSSPEHMSPNGSRTGAPRHPRKYTIRNQRQAWTAEEHKRFLEGIRLFKRNWSRVTAHVGTRTVVQIRSHAQKHFIKLKRQGQESLIPPRRNKDRREAESQRTQSSRSASKRRSSPLEEKQYVNGRESKKRPVKRIRQTPVKPVLPADRYDKLSSRKSSPASSPSMSPTSLGYSRDMSAGIQALLLLSRG</sequence>
<feature type="region of interest" description="Disordered" evidence="5">
    <location>
        <begin position="81"/>
        <end position="179"/>
    </location>
</feature>
<dbReference type="PANTHER" id="PTHR12802">
    <property type="entry name" value="SWI/SNF COMPLEX-RELATED"/>
    <property type="match status" value="1"/>
</dbReference>
<evidence type="ECO:0000256" key="2">
    <source>
        <dbReference type="ARBA" id="ARBA00023125"/>
    </source>
</evidence>
<dbReference type="EMBL" id="HBEM01002861">
    <property type="protein sequence ID" value="CAD8432248.1"/>
    <property type="molecule type" value="Transcribed_RNA"/>
</dbReference>
<proteinExistence type="predicted"/>
<evidence type="ECO:0000256" key="1">
    <source>
        <dbReference type="ARBA" id="ARBA00023015"/>
    </source>
</evidence>
<feature type="domain" description="Myb-like" evidence="6">
    <location>
        <begin position="28"/>
        <end position="78"/>
    </location>
</feature>
<evidence type="ECO:0000259" key="6">
    <source>
        <dbReference type="PROSITE" id="PS50090"/>
    </source>
</evidence>
<dbReference type="GO" id="GO:0003677">
    <property type="term" value="F:DNA binding"/>
    <property type="evidence" value="ECO:0007669"/>
    <property type="project" value="UniProtKB-KW"/>
</dbReference>
<evidence type="ECO:0000256" key="3">
    <source>
        <dbReference type="ARBA" id="ARBA00023163"/>
    </source>
</evidence>
<keyword evidence="4" id="KW-0539">Nucleus</keyword>
<keyword evidence="2" id="KW-0238">DNA-binding</keyword>
<dbReference type="Gene3D" id="1.10.10.60">
    <property type="entry name" value="Homeodomain-like"/>
    <property type="match status" value="1"/>
</dbReference>
<dbReference type="PANTHER" id="PTHR12802:SF155">
    <property type="entry name" value="DEUBIQUITINASE MYSM1"/>
    <property type="match status" value="1"/>
</dbReference>
<accession>A0A6T6S7G2</accession>
<dbReference type="InterPro" id="IPR009057">
    <property type="entry name" value="Homeodomain-like_sf"/>
</dbReference>
<reference evidence="9" key="1">
    <citation type="submission" date="2021-01" db="EMBL/GenBank/DDBJ databases">
        <authorList>
            <person name="Corre E."/>
            <person name="Pelletier E."/>
            <person name="Niang G."/>
            <person name="Scheremetjew M."/>
            <person name="Finn R."/>
            <person name="Kale V."/>
            <person name="Holt S."/>
            <person name="Cochrane G."/>
            <person name="Meng A."/>
            <person name="Brown T."/>
            <person name="Cohen L."/>
        </authorList>
    </citation>
    <scope>NUCLEOTIDE SEQUENCE</scope>
    <source>
        <strain evidence="9">CCMP2058</strain>
    </source>
</reference>
<dbReference type="InterPro" id="IPR006447">
    <property type="entry name" value="Myb_dom_plants"/>
</dbReference>
<feature type="compositionally biased region" description="Low complexity" evidence="5">
    <location>
        <begin position="159"/>
        <end position="177"/>
    </location>
</feature>
<gene>
    <name evidence="9" type="ORF">LAMO00422_LOCUS2045</name>
    <name evidence="10" type="ORF">LAMO00422_LOCUS2046</name>
</gene>
<dbReference type="InterPro" id="IPR017930">
    <property type="entry name" value="Myb_dom"/>
</dbReference>
<dbReference type="CDD" id="cd00167">
    <property type="entry name" value="SANT"/>
    <property type="match status" value="1"/>
</dbReference>
<feature type="domain" description="HTH myb-type" evidence="8">
    <location>
        <begin position="32"/>
        <end position="82"/>
    </location>
</feature>
<dbReference type="EMBL" id="HBEM01002860">
    <property type="protein sequence ID" value="CAD8432246.1"/>
    <property type="molecule type" value="Transcribed_RNA"/>
</dbReference>
<dbReference type="PROSITE" id="PS51294">
    <property type="entry name" value="HTH_MYB"/>
    <property type="match status" value="1"/>
</dbReference>
<evidence type="ECO:0000259" key="8">
    <source>
        <dbReference type="PROSITE" id="PS51294"/>
    </source>
</evidence>
<dbReference type="PROSITE" id="PS51293">
    <property type="entry name" value="SANT"/>
    <property type="match status" value="1"/>
</dbReference>
<feature type="compositionally biased region" description="Basic residues" evidence="5">
    <location>
        <begin position="131"/>
        <end position="140"/>
    </location>
</feature>
<evidence type="ECO:0000313" key="10">
    <source>
        <dbReference type="EMBL" id="CAD8432248.1"/>
    </source>
</evidence>
<dbReference type="AlphaFoldDB" id="A0A6T6S7G2"/>
<dbReference type="Pfam" id="PF00249">
    <property type="entry name" value="Myb_DNA-binding"/>
    <property type="match status" value="1"/>
</dbReference>
<keyword evidence="1" id="KW-0805">Transcription regulation</keyword>
<dbReference type="SUPFAM" id="SSF46689">
    <property type="entry name" value="Homeodomain-like"/>
    <property type="match status" value="1"/>
</dbReference>
<evidence type="ECO:0000313" key="9">
    <source>
        <dbReference type="EMBL" id="CAD8432246.1"/>
    </source>
</evidence>
<keyword evidence="3" id="KW-0804">Transcription</keyword>
<evidence type="ECO:0000256" key="5">
    <source>
        <dbReference type="SAM" id="MobiDB-lite"/>
    </source>
</evidence>
<feature type="region of interest" description="Disordered" evidence="5">
    <location>
        <begin position="1"/>
        <end position="27"/>
    </location>
</feature>
<dbReference type="InterPro" id="IPR001005">
    <property type="entry name" value="SANT/Myb"/>
</dbReference>
<evidence type="ECO:0000256" key="4">
    <source>
        <dbReference type="ARBA" id="ARBA00023242"/>
    </source>
</evidence>